<dbReference type="PANTHER" id="PTHR17985">
    <property type="entry name" value="SER/THR-RICH PROTEIN T10 IN DGCR REGION"/>
    <property type="match status" value="1"/>
</dbReference>
<evidence type="ECO:0000313" key="1">
    <source>
        <dbReference type="EMBL" id="GAA0162442.1"/>
    </source>
</evidence>
<keyword evidence="2" id="KW-1185">Reference proteome</keyword>
<sequence length="264" mass="30115">MCIGVFLWRGDPNYPLILFLNRDEYHNRPTKAVGWWEGGDIVGGRDELGGGTWLACSRSGRFAFLTNVRELHSQTNVNTRGELPVRFLEGTESPKEFADELVRQGDCYNGFNLIIADFCSMNMVYITNRPKGDGMSVCQVSPGVHVLTNSSLDTPWPKALRLQQNFRGLLHQYSKTEYHAKEMAEKLMQDRTKDNDTNLPGIYPPEFEHQLSSIFVEAETPKGRYGTRSTSVVFVEASGGVRFYERYIENDLWKEHEVSFLIES</sequence>
<gene>
    <name evidence="1" type="ORF">LIER_18533</name>
</gene>
<protein>
    <submittedName>
        <fullName evidence="1">Uncharacterized protein</fullName>
    </submittedName>
</protein>
<dbReference type="Proteomes" id="UP001454036">
    <property type="component" value="Unassembled WGS sequence"/>
</dbReference>
<dbReference type="AlphaFoldDB" id="A0AAV3QED0"/>
<comment type="caution">
    <text evidence="1">The sequence shown here is derived from an EMBL/GenBank/DDBJ whole genome shotgun (WGS) entry which is preliminary data.</text>
</comment>
<dbReference type="Pfam" id="PF05742">
    <property type="entry name" value="TANGO2"/>
    <property type="match status" value="1"/>
</dbReference>
<proteinExistence type="predicted"/>
<dbReference type="PANTHER" id="PTHR17985:SF16">
    <property type="entry name" value="TRANSPORT_GOLGI ORGANIZATION-LIKE PROTEIN (DUF833)"/>
    <property type="match status" value="1"/>
</dbReference>
<organism evidence="1 2">
    <name type="scientific">Lithospermum erythrorhizon</name>
    <name type="common">Purple gromwell</name>
    <name type="synonym">Lithospermum officinale var. erythrorhizon</name>
    <dbReference type="NCBI Taxonomy" id="34254"/>
    <lineage>
        <taxon>Eukaryota</taxon>
        <taxon>Viridiplantae</taxon>
        <taxon>Streptophyta</taxon>
        <taxon>Embryophyta</taxon>
        <taxon>Tracheophyta</taxon>
        <taxon>Spermatophyta</taxon>
        <taxon>Magnoliopsida</taxon>
        <taxon>eudicotyledons</taxon>
        <taxon>Gunneridae</taxon>
        <taxon>Pentapetalae</taxon>
        <taxon>asterids</taxon>
        <taxon>lamiids</taxon>
        <taxon>Boraginales</taxon>
        <taxon>Boraginaceae</taxon>
        <taxon>Boraginoideae</taxon>
        <taxon>Lithospermeae</taxon>
        <taxon>Lithospermum</taxon>
    </lineage>
</organism>
<dbReference type="InterPro" id="IPR008551">
    <property type="entry name" value="TANGO2"/>
</dbReference>
<accession>A0AAV3QED0</accession>
<evidence type="ECO:0000313" key="2">
    <source>
        <dbReference type="Proteomes" id="UP001454036"/>
    </source>
</evidence>
<reference evidence="1 2" key="1">
    <citation type="submission" date="2024-01" db="EMBL/GenBank/DDBJ databases">
        <title>The complete chloroplast genome sequence of Lithospermum erythrorhizon: insights into the phylogenetic relationship among Boraginaceae species and the maternal lineages of purple gromwells.</title>
        <authorList>
            <person name="Okada T."/>
            <person name="Watanabe K."/>
        </authorList>
    </citation>
    <scope>NUCLEOTIDE SEQUENCE [LARGE SCALE GENOMIC DNA]</scope>
</reference>
<dbReference type="EMBL" id="BAABME010004455">
    <property type="protein sequence ID" value="GAA0162442.1"/>
    <property type="molecule type" value="Genomic_DNA"/>
</dbReference>
<name>A0AAV3QED0_LITER</name>